<accession>A0A2P5DFF1</accession>
<dbReference type="Proteomes" id="UP000237105">
    <property type="component" value="Unassembled WGS sequence"/>
</dbReference>
<feature type="compositionally biased region" description="Low complexity" evidence="2">
    <location>
        <begin position="82"/>
        <end position="101"/>
    </location>
</feature>
<evidence type="ECO:0000256" key="1">
    <source>
        <dbReference type="ARBA" id="ARBA00007945"/>
    </source>
</evidence>
<comment type="caution">
    <text evidence="4">The sequence shown here is derived from an EMBL/GenBank/DDBJ whole genome shotgun (WGS) entry which is preliminary data.</text>
</comment>
<organism evidence="4 5">
    <name type="scientific">Parasponia andersonii</name>
    <name type="common">Sponia andersonii</name>
    <dbReference type="NCBI Taxonomy" id="3476"/>
    <lineage>
        <taxon>Eukaryota</taxon>
        <taxon>Viridiplantae</taxon>
        <taxon>Streptophyta</taxon>
        <taxon>Embryophyta</taxon>
        <taxon>Tracheophyta</taxon>
        <taxon>Spermatophyta</taxon>
        <taxon>Magnoliopsida</taxon>
        <taxon>eudicotyledons</taxon>
        <taxon>Gunneridae</taxon>
        <taxon>Pentapetalae</taxon>
        <taxon>rosids</taxon>
        <taxon>fabids</taxon>
        <taxon>Rosales</taxon>
        <taxon>Cannabaceae</taxon>
        <taxon>Parasponia</taxon>
    </lineage>
</organism>
<dbReference type="Pfam" id="PF05030">
    <property type="entry name" value="SSXT"/>
    <property type="match status" value="1"/>
</dbReference>
<dbReference type="InterPro" id="IPR007726">
    <property type="entry name" value="SS18_N"/>
</dbReference>
<proteinExistence type="inferred from homology"/>
<dbReference type="AlphaFoldDB" id="A0A2P5DFF1"/>
<protein>
    <submittedName>
        <fullName evidence="4">SS18 family</fullName>
    </submittedName>
</protein>
<dbReference type="EMBL" id="JXTB01000041">
    <property type="protein sequence ID" value="PON71990.1"/>
    <property type="molecule type" value="Genomic_DNA"/>
</dbReference>
<evidence type="ECO:0000313" key="4">
    <source>
        <dbReference type="EMBL" id="PON71990.1"/>
    </source>
</evidence>
<evidence type="ECO:0000256" key="2">
    <source>
        <dbReference type="SAM" id="MobiDB-lite"/>
    </source>
</evidence>
<keyword evidence="5" id="KW-1185">Reference proteome</keyword>
<reference evidence="5" key="1">
    <citation type="submission" date="2016-06" db="EMBL/GenBank/DDBJ databases">
        <title>Parallel loss of symbiosis genes in relatives of nitrogen-fixing non-legume Parasponia.</title>
        <authorList>
            <person name="Van Velzen R."/>
            <person name="Holmer R."/>
            <person name="Bu F."/>
            <person name="Rutten L."/>
            <person name="Van Zeijl A."/>
            <person name="Liu W."/>
            <person name="Santuari L."/>
            <person name="Cao Q."/>
            <person name="Sharma T."/>
            <person name="Shen D."/>
            <person name="Roswanjaya Y."/>
            <person name="Wardhani T."/>
            <person name="Kalhor M.S."/>
            <person name="Jansen J."/>
            <person name="Van den Hoogen J."/>
            <person name="Gungor B."/>
            <person name="Hartog M."/>
            <person name="Hontelez J."/>
            <person name="Verver J."/>
            <person name="Yang W.-C."/>
            <person name="Schijlen E."/>
            <person name="Repin R."/>
            <person name="Schilthuizen M."/>
            <person name="Schranz E."/>
            <person name="Heidstra R."/>
            <person name="Miyata K."/>
            <person name="Fedorova E."/>
            <person name="Kohlen W."/>
            <person name="Bisseling T."/>
            <person name="Smit S."/>
            <person name="Geurts R."/>
        </authorList>
    </citation>
    <scope>NUCLEOTIDE SEQUENCE [LARGE SCALE GENOMIC DNA]</scope>
    <source>
        <strain evidence="5">cv. WU1-14</strain>
    </source>
</reference>
<evidence type="ECO:0000313" key="5">
    <source>
        <dbReference type="Proteomes" id="UP000237105"/>
    </source>
</evidence>
<feature type="region of interest" description="Disordered" evidence="2">
    <location>
        <begin position="80"/>
        <end position="101"/>
    </location>
</feature>
<evidence type="ECO:0000259" key="3">
    <source>
        <dbReference type="Pfam" id="PF05030"/>
    </source>
</evidence>
<name>A0A2P5DFF1_PARAD</name>
<sequence>MFNGGTPSVPITNVPTEDIQKCLEENKQLILTIMENQNLGRFNECAPHRAQLQQNLMFLSNLADALQESAALPQILAQSTMQHLQHPQSQQQAASPPRQQPSLLNQQQFIQSQMAMQIGAGMGINQEGLVDEQAALSHPWLQPPFLNQQQLFQAQMAMQIGAAMGNNQEGLGTRGTGYFFGKPASGAGGAGNFLGMSFSGYNNGGE</sequence>
<comment type="similarity">
    <text evidence="1">Belongs to the SS18 family.</text>
</comment>
<feature type="domain" description="SS18 N-terminal" evidence="3">
    <location>
        <begin position="14"/>
        <end position="71"/>
    </location>
</feature>
<gene>
    <name evidence="4" type="ORF">PanWU01x14_068320</name>
</gene>
<dbReference type="STRING" id="3476.A0A2P5DFF1"/>
<dbReference type="OrthoDB" id="10265171at2759"/>